<dbReference type="GO" id="GO:0051536">
    <property type="term" value="F:iron-sulfur cluster binding"/>
    <property type="evidence" value="ECO:0007669"/>
    <property type="project" value="UniProtKB-KW"/>
</dbReference>
<dbReference type="InterPro" id="IPR001155">
    <property type="entry name" value="OxRdtase_FMN_N"/>
</dbReference>
<dbReference type="PRINTS" id="PR00368">
    <property type="entry name" value="FADPNR"/>
</dbReference>
<dbReference type="Gene3D" id="3.20.20.70">
    <property type="entry name" value="Aldolase class I"/>
    <property type="match status" value="1"/>
</dbReference>
<comment type="caution">
    <text evidence="13">The sequence shown here is derived from an EMBL/GenBank/DDBJ whole genome shotgun (WGS) entry which is preliminary data.</text>
</comment>
<keyword evidence="6" id="KW-0479">Metal-binding</keyword>
<dbReference type="RefSeq" id="WP_176070372.1">
    <property type="nucleotide sequence ID" value="NZ_JABWMJ010000008.1"/>
</dbReference>
<evidence type="ECO:0000256" key="9">
    <source>
        <dbReference type="ARBA" id="ARBA00023014"/>
    </source>
</evidence>
<organism evidence="13 14">
    <name type="scientific">Piscinibacter koreensis</name>
    <dbReference type="NCBI Taxonomy" id="2742824"/>
    <lineage>
        <taxon>Bacteria</taxon>
        <taxon>Pseudomonadati</taxon>
        <taxon>Pseudomonadota</taxon>
        <taxon>Betaproteobacteria</taxon>
        <taxon>Burkholderiales</taxon>
        <taxon>Sphaerotilaceae</taxon>
        <taxon>Piscinibacter</taxon>
    </lineage>
</organism>
<feature type="domain" description="NADH:flavin oxidoreductase/NADH oxidase N-terminal" evidence="11">
    <location>
        <begin position="11"/>
        <end position="335"/>
    </location>
</feature>
<dbReference type="GO" id="GO:0046872">
    <property type="term" value="F:metal ion binding"/>
    <property type="evidence" value="ECO:0007669"/>
    <property type="project" value="UniProtKB-KW"/>
</dbReference>
<dbReference type="GO" id="GO:0010181">
    <property type="term" value="F:FMN binding"/>
    <property type="evidence" value="ECO:0007669"/>
    <property type="project" value="InterPro"/>
</dbReference>
<evidence type="ECO:0000259" key="11">
    <source>
        <dbReference type="Pfam" id="PF00724"/>
    </source>
</evidence>
<dbReference type="InterPro" id="IPR023753">
    <property type="entry name" value="FAD/NAD-binding_dom"/>
</dbReference>
<evidence type="ECO:0000256" key="1">
    <source>
        <dbReference type="ARBA" id="ARBA00001917"/>
    </source>
</evidence>
<keyword evidence="8" id="KW-0408">Iron</keyword>
<evidence type="ECO:0000313" key="13">
    <source>
        <dbReference type="EMBL" id="NUZ07536.1"/>
    </source>
</evidence>
<evidence type="ECO:0000256" key="4">
    <source>
        <dbReference type="ARBA" id="ARBA00022630"/>
    </source>
</evidence>
<proteinExistence type="inferred from homology"/>
<evidence type="ECO:0000256" key="3">
    <source>
        <dbReference type="ARBA" id="ARBA00011048"/>
    </source>
</evidence>
<accession>A0A7Y6TXY6</accession>
<evidence type="ECO:0000259" key="12">
    <source>
        <dbReference type="Pfam" id="PF07992"/>
    </source>
</evidence>
<dbReference type="SUPFAM" id="SSF51905">
    <property type="entry name" value="FAD/NAD(P)-binding domain"/>
    <property type="match status" value="1"/>
</dbReference>
<dbReference type="EMBL" id="JABWMJ010000008">
    <property type="protein sequence ID" value="NUZ07536.1"/>
    <property type="molecule type" value="Genomic_DNA"/>
</dbReference>
<evidence type="ECO:0000256" key="7">
    <source>
        <dbReference type="ARBA" id="ARBA00023002"/>
    </source>
</evidence>
<comment type="cofactor">
    <cofactor evidence="1">
        <name>FMN</name>
        <dbReference type="ChEBI" id="CHEBI:58210"/>
    </cofactor>
</comment>
<sequence>MRPSTPAFPHLLAPLQAGCHTLRNRTLMGSMHTGLEHLDASTARLAAFYAERARGGAGLIATGGYAMNSEARLDEHGPMLTTPEQADALRPIADAVHAEGGKIVLQVLHTGRYGKIGNLVGASGIPSPINRRVPRTLATEEVWRTIDDYVRCAELAVHAGFDGVEVMGSEGYLISQFSTTRCNDRSDEFGGSVENRHRLPVEIVRRTRERLGPQALIMYRLSALDLVDGGAPADEMIALARAIEAAGADLINTGFGWHEAKVPTIAYLVPRAAFRTVGARIKRALKIPLILSNRINTPEVAEDIIASGDADMVSMARPFLADADFVRKAAAGRPQSINTCIACNQACLDFIFIGKPTSCLVNPRAGRELEFAAMPAPKAKRRVAVVGAGAAGLACAVTAAERGHAVTLFEAGAAIGGQLNLARAVPGKEEFHELLRYFDTRVAEQGVQLRLGARPTAAEIAAGGFDRVVVATGVRARRPDIAGIDHPKVVGYAELLSGRRTAGRRVAVIGAGGIGFDVAEYLLHAECDPAAHPQDPGQAPEQPGGDGAANQFFADWGVDVAEQNPGGLREPHRPAPWRSVTLLQRKPNKPGATLGLTTGWALRARLEQRGLKALSGCTYERIDDAGLHLRINGEPRLLEVDTVVVCAGQEPEAGLADELRALGVEPAVIGGAELAAELDALRAIDQGTRLAMTF</sequence>
<keyword evidence="4" id="KW-0285">Flavoprotein</keyword>
<dbReference type="Pfam" id="PF00724">
    <property type="entry name" value="Oxidored_FMN"/>
    <property type="match status" value="1"/>
</dbReference>
<comment type="cofactor">
    <cofactor evidence="2">
        <name>[4Fe-4S] cluster</name>
        <dbReference type="ChEBI" id="CHEBI:49883"/>
    </cofactor>
</comment>
<name>A0A7Y6TXY6_9BURK</name>
<dbReference type="GO" id="GO:0033543">
    <property type="term" value="P:fatty acid beta-oxidation, unsaturated, even number, reductase/isomerase pathway"/>
    <property type="evidence" value="ECO:0007669"/>
    <property type="project" value="TreeGrafter"/>
</dbReference>
<dbReference type="SUPFAM" id="SSF51971">
    <property type="entry name" value="Nucleotide-binding domain"/>
    <property type="match status" value="1"/>
</dbReference>
<keyword evidence="5" id="KW-0288">FMN</keyword>
<dbReference type="Gene3D" id="3.50.50.60">
    <property type="entry name" value="FAD/NAD(P)-binding domain"/>
    <property type="match status" value="1"/>
</dbReference>
<evidence type="ECO:0000256" key="5">
    <source>
        <dbReference type="ARBA" id="ARBA00022643"/>
    </source>
</evidence>
<dbReference type="PANTHER" id="PTHR42917:SF2">
    <property type="entry name" value="2,4-DIENOYL-COA REDUCTASE [(2E)-ENOYL-COA-PRODUCING]"/>
    <property type="match status" value="1"/>
</dbReference>
<feature type="domain" description="FAD/NAD(P)-binding" evidence="12">
    <location>
        <begin position="382"/>
        <end position="665"/>
    </location>
</feature>
<evidence type="ECO:0000313" key="14">
    <source>
        <dbReference type="Proteomes" id="UP000529637"/>
    </source>
</evidence>
<dbReference type="InterPro" id="IPR036188">
    <property type="entry name" value="FAD/NAD-bd_sf"/>
</dbReference>
<dbReference type="GO" id="GO:0008670">
    <property type="term" value="F:2,4-dienoyl-CoA reductase (NADPH) activity"/>
    <property type="evidence" value="ECO:0007669"/>
    <property type="project" value="TreeGrafter"/>
</dbReference>
<keyword evidence="14" id="KW-1185">Reference proteome</keyword>
<dbReference type="Pfam" id="PF07992">
    <property type="entry name" value="Pyr_redox_2"/>
    <property type="match status" value="1"/>
</dbReference>
<comment type="similarity">
    <text evidence="3">In the N-terminal section; belongs to the NADH:flavin oxidoreductase/NADH oxidase family.</text>
</comment>
<dbReference type="AlphaFoldDB" id="A0A7Y6TXY6"/>
<reference evidence="13 14" key="1">
    <citation type="submission" date="2020-06" db="EMBL/GenBank/DDBJ databases">
        <title>Schlegella sp. ID0723 isolated from air conditioner.</title>
        <authorList>
            <person name="Kim D.Y."/>
            <person name="Kim D.-U."/>
        </authorList>
    </citation>
    <scope>NUCLEOTIDE SEQUENCE [LARGE SCALE GENOMIC DNA]</scope>
    <source>
        <strain evidence="13 14">ID0723</strain>
    </source>
</reference>
<protein>
    <submittedName>
        <fullName evidence="13">NADPH-dependent 2,4-dienoyl-CoA reductase</fullName>
    </submittedName>
</protein>
<dbReference type="PANTHER" id="PTHR42917">
    <property type="entry name" value="2,4-DIENOYL-COA REDUCTASE"/>
    <property type="match status" value="1"/>
</dbReference>
<dbReference type="InterPro" id="IPR013785">
    <property type="entry name" value="Aldolase_TIM"/>
</dbReference>
<dbReference type="SUPFAM" id="SSF51395">
    <property type="entry name" value="FMN-linked oxidoreductases"/>
    <property type="match status" value="1"/>
</dbReference>
<dbReference type="PRINTS" id="PR00411">
    <property type="entry name" value="PNDRDTASEI"/>
</dbReference>
<evidence type="ECO:0000256" key="8">
    <source>
        <dbReference type="ARBA" id="ARBA00023004"/>
    </source>
</evidence>
<evidence type="ECO:0000256" key="10">
    <source>
        <dbReference type="SAM" id="MobiDB-lite"/>
    </source>
</evidence>
<keyword evidence="9" id="KW-0411">Iron-sulfur</keyword>
<dbReference type="Gene3D" id="3.40.50.720">
    <property type="entry name" value="NAD(P)-binding Rossmann-like Domain"/>
    <property type="match status" value="1"/>
</dbReference>
<dbReference type="CDD" id="cd02930">
    <property type="entry name" value="DCR_FMN"/>
    <property type="match status" value="1"/>
</dbReference>
<evidence type="ECO:0000256" key="2">
    <source>
        <dbReference type="ARBA" id="ARBA00001966"/>
    </source>
</evidence>
<evidence type="ECO:0000256" key="6">
    <source>
        <dbReference type="ARBA" id="ARBA00022723"/>
    </source>
</evidence>
<feature type="region of interest" description="Disordered" evidence="10">
    <location>
        <begin position="529"/>
        <end position="548"/>
    </location>
</feature>
<keyword evidence="7" id="KW-0560">Oxidoreductase</keyword>
<dbReference type="InterPro" id="IPR051793">
    <property type="entry name" value="NADH:flavin_oxidoreductase"/>
</dbReference>
<dbReference type="Proteomes" id="UP000529637">
    <property type="component" value="Unassembled WGS sequence"/>
</dbReference>
<gene>
    <name evidence="13" type="ORF">HQN59_17360</name>
</gene>